<keyword evidence="4" id="KW-0548">Nucleotidyltransferase</keyword>
<feature type="domain" description="Fido" evidence="3">
    <location>
        <begin position="104"/>
        <end position="259"/>
    </location>
</feature>
<accession>A0A0D8HCZ4</accession>
<feature type="binding site" evidence="2">
    <location>
        <begin position="193"/>
        <end position="200"/>
    </location>
    <ligand>
        <name>ATP</name>
        <dbReference type="ChEBI" id="CHEBI:30616"/>
    </ligand>
</feature>
<sequence length="313" mass="34047">MGRRFCLKGEVAADVADAEAAIARLNTQAAALVETEALARILLRAEAVASSRIEGLEVGARRLLHAEVIRGMAESASDVSATEVLNNIDVLVFTVESIGSGEAITVDLLLDIHRRLLARTLLEPYAGIIRDQQNWIGGSSYNPCSADFVPPPPELVIELLRDLCDFSCTDDLLAIAQAAIAHAQFETIHPFVDGNGRTGRALIHLILRRRGLALRSIPPVSLVLATWARDYINGLALFRYVGSPDDTAAIDGVNTWIGRFASACTRSVADAITYEERVAELELEWRERLGSVRANSGTDILLRDPSRCPNPDR</sequence>
<keyword evidence="2" id="KW-0067">ATP-binding</keyword>
<evidence type="ECO:0000259" key="3">
    <source>
        <dbReference type="PROSITE" id="PS51459"/>
    </source>
</evidence>
<reference evidence="4 5" key="1">
    <citation type="submission" date="2015-01" db="EMBL/GenBank/DDBJ databases">
        <title>Draft genome of the acidophilic iron oxidizer Acidithrix ferrooxidans strain Py-F3.</title>
        <authorList>
            <person name="Poehlein A."/>
            <person name="Eisen S."/>
            <person name="Schloemann M."/>
            <person name="Johnson B.D."/>
            <person name="Daniel R."/>
            <person name="Muehling M."/>
        </authorList>
    </citation>
    <scope>NUCLEOTIDE SEQUENCE [LARGE SCALE GENOMIC DNA]</scope>
    <source>
        <strain evidence="4 5">Py-F3</strain>
    </source>
</reference>
<organism evidence="4 5">
    <name type="scientific">Acidithrix ferrooxidans</name>
    <dbReference type="NCBI Taxonomy" id="1280514"/>
    <lineage>
        <taxon>Bacteria</taxon>
        <taxon>Bacillati</taxon>
        <taxon>Actinomycetota</taxon>
        <taxon>Acidimicrobiia</taxon>
        <taxon>Acidimicrobiales</taxon>
        <taxon>Acidimicrobiaceae</taxon>
        <taxon>Acidithrix</taxon>
    </lineage>
</organism>
<dbReference type="PATRIC" id="fig|1280514.3.peg.4543"/>
<dbReference type="InterPro" id="IPR036597">
    <property type="entry name" value="Fido-like_dom_sf"/>
</dbReference>
<dbReference type="InterPro" id="IPR025758">
    <property type="entry name" value="Fic/DOC_N"/>
</dbReference>
<dbReference type="SUPFAM" id="SSF140931">
    <property type="entry name" value="Fic-like"/>
    <property type="match status" value="1"/>
</dbReference>
<dbReference type="GO" id="GO:0016779">
    <property type="term" value="F:nucleotidyltransferase activity"/>
    <property type="evidence" value="ECO:0007669"/>
    <property type="project" value="UniProtKB-KW"/>
</dbReference>
<dbReference type="PANTHER" id="PTHR13504">
    <property type="entry name" value="FIDO DOMAIN-CONTAINING PROTEIN DDB_G0283145"/>
    <property type="match status" value="1"/>
</dbReference>
<dbReference type="Pfam" id="PF13784">
    <property type="entry name" value="Fic_N"/>
    <property type="match status" value="1"/>
</dbReference>
<dbReference type="AlphaFoldDB" id="A0A0D8HCZ4"/>
<evidence type="ECO:0000256" key="2">
    <source>
        <dbReference type="PIRSR" id="PIRSR640198-2"/>
    </source>
</evidence>
<dbReference type="EMBL" id="JXYS01000124">
    <property type="protein sequence ID" value="KJF15769.1"/>
    <property type="molecule type" value="Genomic_DNA"/>
</dbReference>
<dbReference type="GO" id="GO:0005524">
    <property type="term" value="F:ATP binding"/>
    <property type="evidence" value="ECO:0007669"/>
    <property type="project" value="UniProtKB-KW"/>
</dbReference>
<comment type="caution">
    <text evidence="4">The sequence shown here is derived from an EMBL/GenBank/DDBJ whole genome shotgun (WGS) entry which is preliminary data.</text>
</comment>
<dbReference type="EC" id="2.7.7.-" evidence="4"/>
<dbReference type="PROSITE" id="PS51459">
    <property type="entry name" value="FIDO"/>
    <property type="match status" value="1"/>
</dbReference>
<dbReference type="Pfam" id="PF02661">
    <property type="entry name" value="Fic"/>
    <property type="match status" value="1"/>
</dbReference>
<dbReference type="Proteomes" id="UP000032360">
    <property type="component" value="Unassembled WGS sequence"/>
</dbReference>
<dbReference type="InterPro" id="IPR003812">
    <property type="entry name" value="Fido"/>
</dbReference>
<dbReference type="PANTHER" id="PTHR13504:SF38">
    <property type="entry name" value="FIDO DOMAIN-CONTAINING PROTEIN"/>
    <property type="match status" value="1"/>
</dbReference>
<dbReference type="RefSeq" id="WP_200891336.1">
    <property type="nucleotide sequence ID" value="NZ_JXYS01000124.1"/>
</dbReference>
<dbReference type="InterPro" id="IPR040198">
    <property type="entry name" value="Fido_containing"/>
</dbReference>
<protein>
    <submittedName>
        <fullName evidence="4">Adenosine monophosphate-protein transferase SoFic</fullName>
        <ecNumber evidence="4">2.7.7.-</ecNumber>
    </submittedName>
</protein>
<keyword evidence="5" id="KW-1185">Reference proteome</keyword>
<gene>
    <name evidence="4" type="ORF">AXFE_33890</name>
</gene>
<dbReference type="Gene3D" id="1.10.3290.10">
    <property type="entry name" value="Fido-like domain"/>
    <property type="match status" value="1"/>
</dbReference>
<proteinExistence type="predicted"/>
<evidence type="ECO:0000256" key="1">
    <source>
        <dbReference type="PIRSR" id="PIRSR640198-1"/>
    </source>
</evidence>
<keyword evidence="4" id="KW-0808">Transferase</keyword>
<evidence type="ECO:0000313" key="5">
    <source>
        <dbReference type="Proteomes" id="UP000032360"/>
    </source>
</evidence>
<evidence type="ECO:0000313" key="4">
    <source>
        <dbReference type="EMBL" id="KJF15769.1"/>
    </source>
</evidence>
<keyword evidence="2" id="KW-0547">Nucleotide-binding</keyword>
<name>A0A0D8HCZ4_9ACTN</name>
<dbReference type="STRING" id="1280514.AXFE_33890"/>
<feature type="active site" evidence="1">
    <location>
        <position position="189"/>
    </location>
</feature>